<protein>
    <submittedName>
        <fullName evidence="1">19879_t:CDS:1</fullName>
    </submittedName>
</protein>
<accession>A0ACA9N8G2</accession>
<reference evidence="1" key="1">
    <citation type="submission" date="2021-06" db="EMBL/GenBank/DDBJ databases">
        <authorList>
            <person name="Kallberg Y."/>
            <person name="Tangrot J."/>
            <person name="Rosling A."/>
        </authorList>
    </citation>
    <scope>NUCLEOTIDE SEQUENCE</scope>
    <source>
        <strain evidence="1">MA461A</strain>
    </source>
</reference>
<name>A0ACA9N8G2_9GLOM</name>
<feature type="non-terminal residue" evidence="1">
    <location>
        <position position="172"/>
    </location>
</feature>
<dbReference type="EMBL" id="CAJVQC010012663">
    <property type="protein sequence ID" value="CAG8640699.1"/>
    <property type="molecule type" value="Genomic_DNA"/>
</dbReference>
<evidence type="ECO:0000313" key="1">
    <source>
        <dbReference type="EMBL" id="CAG8640699.1"/>
    </source>
</evidence>
<organism evidence="1 2">
    <name type="scientific">Racocetra persica</name>
    <dbReference type="NCBI Taxonomy" id="160502"/>
    <lineage>
        <taxon>Eukaryota</taxon>
        <taxon>Fungi</taxon>
        <taxon>Fungi incertae sedis</taxon>
        <taxon>Mucoromycota</taxon>
        <taxon>Glomeromycotina</taxon>
        <taxon>Glomeromycetes</taxon>
        <taxon>Diversisporales</taxon>
        <taxon>Gigasporaceae</taxon>
        <taxon>Racocetra</taxon>
    </lineage>
</organism>
<evidence type="ECO:0000313" key="2">
    <source>
        <dbReference type="Proteomes" id="UP000789920"/>
    </source>
</evidence>
<sequence length="172" mass="19859">MTPVSLVPLPISNLDNGTYEYDKDCLQYIKQPDKPDGDQFYKAAFYNNSFENKLMFSTKSNGGLRSLGFMIYSDNIKDNARVYEMIPNSTVSLNEYAFDSRNTYRIKIKRRVKEIMMPSWKNYLGFPVLEKLYYITSTSETLPNLNFTGFSTPLATIIIEPESFITQVESDQ</sequence>
<dbReference type="Proteomes" id="UP000789920">
    <property type="component" value="Unassembled WGS sequence"/>
</dbReference>
<comment type="caution">
    <text evidence="1">The sequence shown here is derived from an EMBL/GenBank/DDBJ whole genome shotgun (WGS) entry which is preliminary data.</text>
</comment>
<keyword evidence="2" id="KW-1185">Reference proteome</keyword>
<gene>
    <name evidence="1" type="ORF">RPERSI_LOCUS7469</name>
</gene>
<proteinExistence type="predicted"/>